<dbReference type="GO" id="GO:0044715">
    <property type="term" value="F:8-oxo-dGDP phosphatase activity"/>
    <property type="evidence" value="ECO:0007669"/>
    <property type="project" value="TreeGrafter"/>
</dbReference>
<dbReference type="Gene3D" id="3.90.79.10">
    <property type="entry name" value="Nucleoside Triphosphate Pyrophosphohydrolase"/>
    <property type="match status" value="1"/>
</dbReference>
<dbReference type="Proteomes" id="UP000654370">
    <property type="component" value="Unassembled WGS sequence"/>
</dbReference>
<feature type="domain" description="Nudix hydrolase" evidence="1">
    <location>
        <begin position="135"/>
        <end position="288"/>
    </location>
</feature>
<dbReference type="PROSITE" id="PS51462">
    <property type="entry name" value="NUDIX"/>
    <property type="match status" value="1"/>
</dbReference>
<dbReference type="EMBL" id="JAEPQZ010000015">
    <property type="protein sequence ID" value="KAG2173091.1"/>
    <property type="molecule type" value="Genomic_DNA"/>
</dbReference>
<dbReference type="OrthoDB" id="10261522at2759"/>
<comment type="caution">
    <text evidence="2">The sequence shown here is derived from an EMBL/GenBank/DDBJ whole genome shotgun (WGS) entry which is preliminary data.</text>
</comment>
<organism evidence="2 3">
    <name type="scientific">Mortierella isabellina</name>
    <name type="common">Filamentous fungus</name>
    <name type="synonym">Umbelopsis isabellina</name>
    <dbReference type="NCBI Taxonomy" id="91625"/>
    <lineage>
        <taxon>Eukaryota</taxon>
        <taxon>Fungi</taxon>
        <taxon>Fungi incertae sedis</taxon>
        <taxon>Mucoromycota</taxon>
        <taxon>Mucoromycotina</taxon>
        <taxon>Umbelopsidomycetes</taxon>
        <taxon>Umbelopsidales</taxon>
        <taxon>Umbelopsidaceae</taxon>
        <taxon>Umbelopsis</taxon>
    </lineage>
</organism>
<gene>
    <name evidence="2" type="ORF">INT43_004464</name>
</gene>
<dbReference type="InterPro" id="IPR031804">
    <property type="entry name" value="DUF4743"/>
</dbReference>
<evidence type="ECO:0000259" key="1">
    <source>
        <dbReference type="PROSITE" id="PS51462"/>
    </source>
</evidence>
<dbReference type="PANTHER" id="PTHR13622">
    <property type="entry name" value="THIAMIN PYROPHOSPHOKINASE"/>
    <property type="match status" value="1"/>
</dbReference>
<evidence type="ECO:0000313" key="2">
    <source>
        <dbReference type="EMBL" id="KAG2173091.1"/>
    </source>
</evidence>
<evidence type="ECO:0000313" key="3">
    <source>
        <dbReference type="Proteomes" id="UP000654370"/>
    </source>
</evidence>
<proteinExistence type="predicted"/>
<dbReference type="CDD" id="cd03676">
    <property type="entry name" value="NUDIX_Tnr3_like"/>
    <property type="match status" value="1"/>
</dbReference>
<keyword evidence="3" id="KW-1185">Reference proteome</keyword>
<dbReference type="FunFam" id="3.90.79.10:FF:000019">
    <property type="entry name" value="Thiamin pyrophosphokinase, putative"/>
    <property type="match status" value="1"/>
</dbReference>
<dbReference type="PANTHER" id="PTHR13622:SF8">
    <property type="entry name" value="THIAMIN PYROPHOSPHOKINASE 1"/>
    <property type="match status" value="1"/>
</dbReference>
<accession>A0A8H7U746</accession>
<dbReference type="InterPro" id="IPR015797">
    <property type="entry name" value="NUDIX_hydrolase-like_dom_sf"/>
</dbReference>
<feature type="non-terminal residue" evidence="2">
    <location>
        <position position="1"/>
    </location>
</feature>
<reference evidence="2" key="1">
    <citation type="submission" date="2020-12" db="EMBL/GenBank/DDBJ databases">
        <title>Metabolic potential, ecology and presence of endohyphal bacteria is reflected in genomic diversity of Mucoromycotina.</title>
        <authorList>
            <person name="Muszewska A."/>
            <person name="Okrasinska A."/>
            <person name="Steczkiewicz K."/>
            <person name="Drgas O."/>
            <person name="Orlowska M."/>
            <person name="Perlinska-Lenart U."/>
            <person name="Aleksandrzak-Piekarczyk T."/>
            <person name="Szatraj K."/>
            <person name="Zielenkiewicz U."/>
            <person name="Pilsyk S."/>
            <person name="Malc E."/>
            <person name="Mieczkowski P."/>
            <person name="Kruszewska J.S."/>
            <person name="Biernat P."/>
            <person name="Pawlowska J."/>
        </authorList>
    </citation>
    <scope>NUCLEOTIDE SEQUENCE</scope>
    <source>
        <strain evidence="2">WA0000067209</strain>
    </source>
</reference>
<dbReference type="SUPFAM" id="SSF55811">
    <property type="entry name" value="Nudix"/>
    <property type="match status" value="1"/>
</dbReference>
<name>A0A8H7U746_MORIS</name>
<dbReference type="Pfam" id="PF15916">
    <property type="entry name" value="DUF4743"/>
    <property type="match status" value="1"/>
</dbReference>
<sequence length="325" mass="37509">NSIEVVVPRMPFKNLLEVVQSCDKFPYEDQLAASEFHSTLPFRHGPHVIGRLEESTVPKLKEYNNRFEQKPFNIEDSHLEFASFVDSFEKKTEVIKKLFDTWRDEKAFVALDGWRNELYPVYGDLSRPDNVAFVMERAATPIFGISTFGCHLNAFTRGTDGAIKMWIARRSKTKQTWPGFLDNCVAGGITYRYSTHETMVKECDEEASIPQEIADKSRNCGVISYFTYTENGLQPETQYVFDLELPSDVVPKPQDGEVECFYLWTFDEIKQKLLAGEFKLNCALVIIEFMIRHSIITADSEPDYINISYHLHRRLEFPGPRKTAQ</sequence>
<dbReference type="AlphaFoldDB" id="A0A8H7U746"/>
<protein>
    <recommendedName>
        <fullName evidence="1">Nudix hydrolase domain-containing protein</fullName>
    </recommendedName>
</protein>
<dbReference type="InterPro" id="IPR000086">
    <property type="entry name" value="NUDIX_hydrolase_dom"/>
</dbReference>